<protein>
    <recommendedName>
        <fullName evidence="5">Polysaccharide deacetylase</fullName>
    </recommendedName>
</protein>
<dbReference type="EMBL" id="JBHSWJ010000002">
    <property type="protein sequence ID" value="MFC6715349.1"/>
    <property type="molecule type" value="Genomic_DNA"/>
</dbReference>
<dbReference type="InterPro" id="IPR011330">
    <property type="entry name" value="Glyco_hydro/deAcase_b/a-brl"/>
</dbReference>
<dbReference type="PANTHER" id="PTHR45985:SF3">
    <property type="entry name" value="CHITIN DEACETYLASE-LIKE 4"/>
    <property type="match status" value="1"/>
</dbReference>
<evidence type="ECO:0000313" key="4">
    <source>
        <dbReference type="Proteomes" id="UP001596356"/>
    </source>
</evidence>
<evidence type="ECO:0008006" key="5">
    <source>
        <dbReference type="Google" id="ProtNLM"/>
    </source>
</evidence>
<dbReference type="PANTHER" id="PTHR45985">
    <property type="match status" value="1"/>
</dbReference>
<dbReference type="SUPFAM" id="SSF88713">
    <property type="entry name" value="Glycoside hydrolase/deacetylase"/>
    <property type="match status" value="1"/>
</dbReference>
<evidence type="ECO:0000256" key="1">
    <source>
        <dbReference type="SAM" id="MobiDB-lite"/>
    </source>
</evidence>
<proteinExistence type="predicted"/>
<keyword evidence="2" id="KW-0732">Signal</keyword>
<accession>A0ABW2AWF5</accession>
<dbReference type="InterPro" id="IPR052740">
    <property type="entry name" value="CE4"/>
</dbReference>
<keyword evidence="4" id="KW-1185">Reference proteome</keyword>
<reference evidence="4" key="1">
    <citation type="journal article" date="2019" name="Int. J. Syst. Evol. Microbiol.">
        <title>The Global Catalogue of Microorganisms (GCM) 10K type strain sequencing project: providing services to taxonomists for standard genome sequencing and annotation.</title>
        <authorList>
            <consortium name="The Broad Institute Genomics Platform"/>
            <consortium name="The Broad Institute Genome Sequencing Center for Infectious Disease"/>
            <person name="Wu L."/>
            <person name="Ma J."/>
        </authorList>
    </citation>
    <scope>NUCLEOTIDE SEQUENCE [LARGE SCALE GENOMIC DNA]</scope>
    <source>
        <strain evidence="4">NBRC 106593</strain>
    </source>
</reference>
<dbReference type="PROSITE" id="PS51318">
    <property type="entry name" value="TAT"/>
    <property type="match status" value="1"/>
</dbReference>
<name>A0ABW2AWF5_9MICO</name>
<organism evidence="3 4">
    <name type="scientific">Branchiibius cervicis</name>
    <dbReference type="NCBI Taxonomy" id="908252"/>
    <lineage>
        <taxon>Bacteria</taxon>
        <taxon>Bacillati</taxon>
        <taxon>Actinomycetota</taxon>
        <taxon>Actinomycetes</taxon>
        <taxon>Micrococcales</taxon>
        <taxon>Dermacoccaceae</taxon>
        <taxon>Branchiibius</taxon>
    </lineage>
</organism>
<evidence type="ECO:0000256" key="2">
    <source>
        <dbReference type="SAM" id="SignalP"/>
    </source>
</evidence>
<feature type="compositionally biased region" description="Polar residues" evidence="1">
    <location>
        <begin position="59"/>
        <end position="73"/>
    </location>
</feature>
<sequence>MADIARRLVMGGGLAAGAAASLAACSNANGAPRMGHPGPPTPTGSSIAAPTVTKLIGDGSTSDTGPQPHQPTWRTLEPGDTPPQLVVISWDGAGNLKGKMLLDRFRGIAKDTGASMTLFLSGLWFLPSRKKSLYHPPNKPVGASAIGYFDDHSVHETIRGIGQAWHEGHEIGTHFNGHFCDPKGVGSWTPEQWKDEIAQAKSFVENWKTNTGFTDLPALPFDYEKELVGSRAPCLQGSENLRIAASQLGWRYDSSANGVQMWPKKVRNLWAVDLQSIPFAGHGTRTVLSMDYNLMYNQSKVTQGPASMHATWKQQAVDSYMAGFNRVYESNRAPMIIGNHFETWNAGIYMDAVEEVMHQVSKKPDTHIVSFRQLADYLDLQDPAILARLRTLPFGTKPPGGWSQFLQPLTGAAAAAADKANTLPT</sequence>
<feature type="chain" id="PRO_5045653920" description="Polysaccharide deacetylase" evidence="2">
    <location>
        <begin position="31"/>
        <end position="425"/>
    </location>
</feature>
<feature type="signal peptide" evidence="2">
    <location>
        <begin position="1"/>
        <end position="30"/>
    </location>
</feature>
<evidence type="ECO:0000313" key="3">
    <source>
        <dbReference type="EMBL" id="MFC6715349.1"/>
    </source>
</evidence>
<dbReference type="PROSITE" id="PS51257">
    <property type="entry name" value="PROKAR_LIPOPROTEIN"/>
    <property type="match status" value="1"/>
</dbReference>
<dbReference type="InterPro" id="IPR006311">
    <property type="entry name" value="TAT_signal"/>
</dbReference>
<dbReference type="RefSeq" id="WP_377824397.1">
    <property type="nucleotide sequence ID" value="NZ_JBHSWJ010000002.1"/>
</dbReference>
<feature type="region of interest" description="Disordered" evidence="1">
    <location>
        <begin position="55"/>
        <end position="81"/>
    </location>
</feature>
<dbReference type="Gene3D" id="3.20.20.370">
    <property type="entry name" value="Glycoside hydrolase/deacetylase"/>
    <property type="match status" value="1"/>
</dbReference>
<comment type="caution">
    <text evidence="3">The sequence shown here is derived from an EMBL/GenBank/DDBJ whole genome shotgun (WGS) entry which is preliminary data.</text>
</comment>
<gene>
    <name evidence="3" type="ORF">ACFQBT_16620</name>
</gene>
<dbReference type="Proteomes" id="UP001596356">
    <property type="component" value="Unassembled WGS sequence"/>
</dbReference>